<sequence>MSRSRGSSGSRSSGSSRSYSAAPARKAPVPAPAPKNEITRTRETVIIREGSRRQPGLFGQMAATAGGVAVGSAVGHAVGEKIVGGGRGSEQSSSEAQRPQEGPCEWEIKKFLECAQNNDVSLCEGFNEAIKACKAKYGLK</sequence>
<accession>A0ABN7AQB3</accession>
<proteinExistence type="predicted"/>
<dbReference type="PANTHER" id="PTHR13523:SF2">
    <property type="entry name" value="COILED-COIL-HELIX-COILED-COIL-HELIX DOMAIN CONTAINING 2, ISOFORM A-RELATED"/>
    <property type="match status" value="1"/>
</dbReference>
<dbReference type="EMBL" id="AP028911">
    <property type="protein sequence ID" value="BES92587.1"/>
    <property type="molecule type" value="Genomic_DNA"/>
</dbReference>
<reference evidence="2 3" key="1">
    <citation type="submission" date="2023-09" db="EMBL/GenBank/DDBJ databases">
        <title>Nesidiocoris tenuis whole genome shotgun sequence.</title>
        <authorList>
            <person name="Shibata T."/>
            <person name="Shimoda M."/>
            <person name="Kobayashi T."/>
            <person name="Uehara T."/>
        </authorList>
    </citation>
    <scope>NUCLEOTIDE SEQUENCE [LARGE SCALE GENOMIC DNA]</scope>
    <source>
        <strain evidence="2 3">Japan</strain>
    </source>
</reference>
<dbReference type="PANTHER" id="PTHR13523">
    <property type="entry name" value="COILED-COIL-HELIX-COILED-COIL-HELIX DOMAIN CONTAINING 2/NUR77"/>
    <property type="match status" value="1"/>
</dbReference>
<feature type="region of interest" description="Disordered" evidence="1">
    <location>
        <begin position="81"/>
        <end position="102"/>
    </location>
</feature>
<evidence type="ECO:0000256" key="1">
    <source>
        <dbReference type="SAM" id="MobiDB-lite"/>
    </source>
</evidence>
<feature type="compositionally biased region" description="Basic and acidic residues" evidence="1">
    <location>
        <begin position="37"/>
        <end position="52"/>
    </location>
</feature>
<dbReference type="PROSITE" id="PS51808">
    <property type="entry name" value="CHCH"/>
    <property type="match status" value="1"/>
</dbReference>
<gene>
    <name evidence="2" type="ORF">NTJ_05396</name>
</gene>
<organism evidence="2 3">
    <name type="scientific">Nesidiocoris tenuis</name>
    <dbReference type="NCBI Taxonomy" id="355587"/>
    <lineage>
        <taxon>Eukaryota</taxon>
        <taxon>Metazoa</taxon>
        <taxon>Ecdysozoa</taxon>
        <taxon>Arthropoda</taxon>
        <taxon>Hexapoda</taxon>
        <taxon>Insecta</taxon>
        <taxon>Pterygota</taxon>
        <taxon>Neoptera</taxon>
        <taxon>Paraneoptera</taxon>
        <taxon>Hemiptera</taxon>
        <taxon>Heteroptera</taxon>
        <taxon>Panheteroptera</taxon>
        <taxon>Cimicomorpha</taxon>
        <taxon>Miridae</taxon>
        <taxon>Dicyphina</taxon>
        <taxon>Nesidiocoris</taxon>
    </lineage>
</organism>
<evidence type="ECO:0000313" key="2">
    <source>
        <dbReference type="EMBL" id="BES92587.1"/>
    </source>
</evidence>
<dbReference type="InterPro" id="IPR055304">
    <property type="entry name" value="CHCHD2/10-like"/>
</dbReference>
<feature type="region of interest" description="Disordered" evidence="1">
    <location>
        <begin position="1"/>
        <end position="53"/>
    </location>
</feature>
<evidence type="ECO:0000313" key="3">
    <source>
        <dbReference type="Proteomes" id="UP001307889"/>
    </source>
</evidence>
<keyword evidence="3" id="KW-1185">Reference proteome</keyword>
<feature type="compositionally biased region" description="Low complexity" evidence="1">
    <location>
        <begin position="1"/>
        <end position="28"/>
    </location>
</feature>
<dbReference type="Proteomes" id="UP001307889">
    <property type="component" value="Chromosome 3"/>
</dbReference>
<name>A0ABN7AQB3_9HEMI</name>
<protein>
    <submittedName>
        <fullName evidence="2">Coiled-coil-helix-coiled-coil-helix domain-containing protein</fullName>
    </submittedName>
</protein>